<dbReference type="HAMAP" id="MF_00195">
    <property type="entry name" value="GTPase_Der"/>
    <property type="match status" value="1"/>
</dbReference>
<dbReference type="PIRSF" id="PIRSF006485">
    <property type="entry name" value="GTP-binding_EngA"/>
    <property type="match status" value="1"/>
</dbReference>
<evidence type="ECO:0000256" key="4">
    <source>
        <dbReference type="ARBA" id="ARBA00022737"/>
    </source>
</evidence>
<dbReference type="InterPro" id="IPR006073">
    <property type="entry name" value="GTP-bd"/>
</dbReference>
<dbReference type="GO" id="GO:0005525">
    <property type="term" value="F:GTP binding"/>
    <property type="evidence" value="ECO:0007669"/>
    <property type="project" value="UniProtKB-UniRule"/>
</dbReference>
<dbReference type="Proteomes" id="UP000177376">
    <property type="component" value="Unassembled WGS sequence"/>
</dbReference>
<feature type="binding site" evidence="8">
    <location>
        <begin position="33"/>
        <end position="40"/>
    </location>
    <ligand>
        <name>GTP</name>
        <dbReference type="ChEBI" id="CHEBI:37565"/>
        <label>1</label>
    </ligand>
</feature>
<comment type="function">
    <text evidence="8 10">GTPase that plays an essential role in the late steps of ribosome biogenesis.</text>
</comment>
<reference evidence="12 13" key="1">
    <citation type="journal article" date="2016" name="Nat. Commun.">
        <title>Thousands of microbial genomes shed light on interconnected biogeochemical processes in an aquifer system.</title>
        <authorList>
            <person name="Anantharaman K."/>
            <person name="Brown C.T."/>
            <person name="Hug L.A."/>
            <person name="Sharon I."/>
            <person name="Castelle C.J."/>
            <person name="Probst A.J."/>
            <person name="Thomas B.C."/>
            <person name="Singh A."/>
            <person name="Wilkins M.J."/>
            <person name="Karaoz U."/>
            <person name="Brodie E.L."/>
            <person name="Williams K.H."/>
            <person name="Hubbard S.S."/>
            <person name="Banfield J.F."/>
        </authorList>
    </citation>
    <scope>NUCLEOTIDE SEQUENCE [LARGE SCALE GENOMIC DNA]</scope>
</reference>
<evidence type="ECO:0000313" key="13">
    <source>
        <dbReference type="Proteomes" id="UP000177376"/>
    </source>
</evidence>
<name>A0A1G1YJD9_9BACT</name>
<evidence type="ECO:0000256" key="9">
    <source>
        <dbReference type="PROSITE-ProRule" id="PRU01049"/>
    </source>
</evidence>
<keyword evidence="5 8" id="KW-0547">Nucleotide-binding</keyword>
<dbReference type="NCBIfam" id="TIGR03594">
    <property type="entry name" value="GTPase_EngA"/>
    <property type="match status" value="1"/>
</dbReference>
<dbReference type="EMBL" id="MHIM01000028">
    <property type="protein sequence ID" value="OGY51936.1"/>
    <property type="molecule type" value="Genomic_DNA"/>
</dbReference>
<dbReference type="Pfam" id="PF01926">
    <property type="entry name" value="MMR_HSR1"/>
    <property type="match status" value="2"/>
</dbReference>
<accession>A0A1G1YJD9</accession>
<keyword evidence="4 10" id="KW-0677">Repeat</keyword>
<protein>
    <recommendedName>
        <fullName evidence="2 8">GTPase Der</fullName>
    </recommendedName>
    <alternativeName>
        <fullName evidence="7 8">GTP-binding protein EngA</fullName>
    </alternativeName>
</protein>
<dbReference type="InterPro" id="IPR016484">
    <property type="entry name" value="GTPase_Der"/>
</dbReference>
<feature type="binding site" evidence="8">
    <location>
        <begin position="326"/>
        <end position="329"/>
    </location>
    <ligand>
        <name>GTP</name>
        <dbReference type="ChEBI" id="CHEBI:37565"/>
        <label>2</label>
    </ligand>
</feature>
<feature type="domain" description="EngA-type G" evidence="11">
    <location>
        <begin position="207"/>
        <end position="384"/>
    </location>
</feature>
<sequence length="498" mass="56309">MAGFLFDFKLPRRIICDTIIIMKTTLPQIAIVGRANVGKSTLFNRLVEKNKALVSPLSGTTRDRNIDKVSWQGKYFILIDTGGLDIESSQAGPIEKNIVKQAQKAIADADLMLFLIDIKNGVLPTDKELAREIIKSSSKSRTILVGNKADSLKYHQMAGDLYSLNLGEPQMISAANGSGCGDLLDLLVSRLPKRKNRSVPEKKKPEIKVAIVGKPNVGKSSILNSILGEERVIVTDIAHTTRESHDIEFSYKDYNFILIDTAGIVRKSRVGYKTLARASIEKSLQTISQAEVVVFVTEAQKKIDALDKKVTQEILDSGKSLIIVANKWDLIPAKETNTVNQYVDYYYNQFPYLWWAPIIFVSAKDGVRTRKILDMIIDIEKSKAIQLSKSQLDKFLKYQISRHRPARGRGLRNPYIYKIEQVGTKPPRFLLYVNDPKILHFSYIRFLQNNIREKFHILGTPIQMETKKWNVSIEAKENKKYGQRENIAKAVAKLKATK</sequence>
<organism evidence="12 13">
    <name type="scientific">Candidatus Buchananbacteria bacterium RIFCSPLOWO2_01_FULL_39_33</name>
    <dbReference type="NCBI Taxonomy" id="1797543"/>
    <lineage>
        <taxon>Bacteria</taxon>
        <taxon>Candidatus Buchananiibacteriota</taxon>
    </lineage>
</organism>
<feature type="binding site" evidence="8">
    <location>
        <begin position="147"/>
        <end position="150"/>
    </location>
    <ligand>
        <name>GTP</name>
        <dbReference type="ChEBI" id="CHEBI:37565"/>
        <label>1</label>
    </ligand>
</feature>
<feature type="domain" description="EngA-type G" evidence="11">
    <location>
        <begin position="27"/>
        <end position="195"/>
    </location>
</feature>
<evidence type="ECO:0000256" key="6">
    <source>
        <dbReference type="ARBA" id="ARBA00023134"/>
    </source>
</evidence>
<evidence type="ECO:0000256" key="7">
    <source>
        <dbReference type="ARBA" id="ARBA00032345"/>
    </source>
</evidence>
<dbReference type="PROSITE" id="PS51712">
    <property type="entry name" value="G_ENGA"/>
    <property type="match status" value="2"/>
</dbReference>
<evidence type="ECO:0000256" key="5">
    <source>
        <dbReference type="ARBA" id="ARBA00022741"/>
    </source>
</evidence>
<dbReference type="NCBIfam" id="TIGR00231">
    <property type="entry name" value="small_GTP"/>
    <property type="match status" value="2"/>
</dbReference>
<evidence type="ECO:0000256" key="3">
    <source>
        <dbReference type="ARBA" id="ARBA00022517"/>
    </source>
</evidence>
<keyword evidence="6 8" id="KW-0342">GTP-binding</keyword>
<evidence type="ECO:0000256" key="1">
    <source>
        <dbReference type="ARBA" id="ARBA00008279"/>
    </source>
</evidence>
<evidence type="ECO:0000259" key="11">
    <source>
        <dbReference type="PROSITE" id="PS51712"/>
    </source>
</evidence>
<dbReference type="PRINTS" id="PR00326">
    <property type="entry name" value="GTP1OBG"/>
</dbReference>
<comment type="similarity">
    <text evidence="1 8 9 10">Belongs to the TRAFAC class TrmE-Era-EngA-EngB-Septin-like GTPase superfamily. EngA (Der) GTPase family.</text>
</comment>
<comment type="caution">
    <text evidence="12">The sequence shown here is derived from an EMBL/GenBank/DDBJ whole genome shotgun (WGS) entry which is preliminary data.</text>
</comment>
<dbReference type="InterPro" id="IPR031166">
    <property type="entry name" value="G_ENGA"/>
</dbReference>
<evidence type="ECO:0000256" key="2">
    <source>
        <dbReference type="ARBA" id="ARBA00020953"/>
    </source>
</evidence>
<dbReference type="PANTHER" id="PTHR43834:SF6">
    <property type="entry name" value="GTPASE DER"/>
    <property type="match status" value="1"/>
</dbReference>
<dbReference type="PANTHER" id="PTHR43834">
    <property type="entry name" value="GTPASE DER"/>
    <property type="match status" value="1"/>
</dbReference>
<dbReference type="Pfam" id="PF14714">
    <property type="entry name" value="KH_dom-like"/>
    <property type="match status" value="1"/>
</dbReference>
<dbReference type="SUPFAM" id="SSF52540">
    <property type="entry name" value="P-loop containing nucleoside triphosphate hydrolases"/>
    <property type="match status" value="2"/>
</dbReference>
<feature type="binding site" evidence="8">
    <location>
        <begin position="80"/>
        <end position="84"/>
    </location>
    <ligand>
        <name>GTP</name>
        <dbReference type="ChEBI" id="CHEBI:37565"/>
        <label>1</label>
    </ligand>
</feature>
<dbReference type="AlphaFoldDB" id="A0A1G1YJD9"/>
<feature type="binding site" evidence="8">
    <location>
        <begin position="213"/>
        <end position="220"/>
    </location>
    <ligand>
        <name>GTP</name>
        <dbReference type="ChEBI" id="CHEBI:37565"/>
        <label>2</label>
    </ligand>
</feature>
<dbReference type="CDD" id="cd01894">
    <property type="entry name" value="EngA1"/>
    <property type="match status" value="1"/>
</dbReference>
<evidence type="ECO:0000256" key="10">
    <source>
        <dbReference type="RuleBase" id="RU004481"/>
    </source>
</evidence>
<dbReference type="Gene3D" id="3.30.300.20">
    <property type="match status" value="1"/>
</dbReference>
<feature type="binding site" evidence="8">
    <location>
        <begin position="260"/>
        <end position="264"/>
    </location>
    <ligand>
        <name>GTP</name>
        <dbReference type="ChEBI" id="CHEBI:37565"/>
        <label>2</label>
    </ligand>
</feature>
<dbReference type="Gene3D" id="3.40.50.300">
    <property type="entry name" value="P-loop containing nucleotide triphosphate hydrolases"/>
    <property type="match status" value="2"/>
</dbReference>
<evidence type="ECO:0000256" key="8">
    <source>
        <dbReference type="HAMAP-Rule" id="MF_00195"/>
    </source>
</evidence>
<dbReference type="InterPro" id="IPR015946">
    <property type="entry name" value="KH_dom-like_a/b"/>
</dbReference>
<keyword evidence="3 8" id="KW-0690">Ribosome biogenesis</keyword>
<evidence type="ECO:0000313" key="12">
    <source>
        <dbReference type="EMBL" id="OGY51936.1"/>
    </source>
</evidence>
<dbReference type="InterPro" id="IPR027417">
    <property type="entry name" value="P-loop_NTPase"/>
</dbReference>
<dbReference type="InterPro" id="IPR005225">
    <property type="entry name" value="Small_GTP-bd"/>
</dbReference>
<comment type="subunit">
    <text evidence="8">Associates with the 50S ribosomal subunit.</text>
</comment>
<dbReference type="InterPro" id="IPR032859">
    <property type="entry name" value="KH_dom-like"/>
</dbReference>
<gene>
    <name evidence="8" type="primary">der</name>
    <name evidence="12" type="ORF">A3A02_01360</name>
</gene>
<dbReference type="CDD" id="cd01895">
    <property type="entry name" value="EngA2"/>
    <property type="match status" value="1"/>
</dbReference>
<dbReference type="GO" id="GO:0042254">
    <property type="term" value="P:ribosome biogenesis"/>
    <property type="evidence" value="ECO:0007669"/>
    <property type="project" value="UniProtKB-KW"/>
</dbReference>
<proteinExistence type="inferred from homology"/>